<evidence type="ECO:0000313" key="2">
    <source>
        <dbReference type="Proteomes" id="UP001314170"/>
    </source>
</evidence>
<sequence length="146" mass="16716">MQQADFRMQIKPLQEPEILVSQPSYGALSSFFCLPLRTSKPGNRKDTLFVILKNIAEFGFAIDRTSEVGFDEIITGKHSVSATLIATALFIYAVCCNLFRPDNIFTVFYRGMTDRRWNHSLKNSPMAKGQVLEERRMNLRKGKQIH</sequence>
<reference evidence="1 2" key="1">
    <citation type="submission" date="2024-01" db="EMBL/GenBank/DDBJ databases">
        <authorList>
            <person name="Waweru B."/>
        </authorList>
    </citation>
    <scope>NUCLEOTIDE SEQUENCE [LARGE SCALE GENOMIC DNA]</scope>
</reference>
<dbReference type="Proteomes" id="UP001314170">
    <property type="component" value="Unassembled WGS sequence"/>
</dbReference>
<gene>
    <name evidence="1" type="ORF">DCAF_LOCUS12293</name>
</gene>
<evidence type="ECO:0000313" key="1">
    <source>
        <dbReference type="EMBL" id="CAK7337266.1"/>
    </source>
</evidence>
<name>A0AAV1RNC3_9ROSI</name>
<protein>
    <submittedName>
        <fullName evidence="1">Uncharacterized protein</fullName>
    </submittedName>
</protein>
<accession>A0AAV1RNC3</accession>
<dbReference type="EMBL" id="CAWUPB010001010">
    <property type="protein sequence ID" value="CAK7337266.1"/>
    <property type="molecule type" value="Genomic_DNA"/>
</dbReference>
<comment type="caution">
    <text evidence="1">The sequence shown here is derived from an EMBL/GenBank/DDBJ whole genome shotgun (WGS) entry which is preliminary data.</text>
</comment>
<proteinExistence type="predicted"/>
<keyword evidence="2" id="KW-1185">Reference proteome</keyword>
<organism evidence="1 2">
    <name type="scientific">Dovyalis caffra</name>
    <dbReference type="NCBI Taxonomy" id="77055"/>
    <lineage>
        <taxon>Eukaryota</taxon>
        <taxon>Viridiplantae</taxon>
        <taxon>Streptophyta</taxon>
        <taxon>Embryophyta</taxon>
        <taxon>Tracheophyta</taxon>
        <taxon>Spermatophyta</taxon>
        <taxon>Magnoliopsida</taxon>
        <taxon>eudicotyledons</taxon>
        <taxon>Gunneridae</taxon>
        <taxon>Pentapetalae</taxon>
        <taxon>rosids</taxon>
        <taxon>fabids</taxon>
        <taxon>Malpighiales</taxon>
        <taxon>Salicaceae</taxon>
        <taxon>Flacourtieae</taxon>
        <taxon>Dovyalis</taxon>
    </lineage>
</organism>
<dbReference type="AlphaFoldDB" id="A0AAV1RNC3"/>